<accession>A0A4Z2IAB1</accession>
<feature type="compositionally biased region" description="Basic and acidic residues" evidence="1">
    <location>
        <begin position="109"/>
        <end position="130"/>
    </location>
</feature>
<comment type="caution">
    <text evidence="2">The sequence shown here is derived from an EMBL/GenBank/DDBJ whole genome shotgun (WGS) entry which is preliminary data.</text>
</comment>
<dbReference type="AlphaFoldDB" id="A0A4Z2IAB1"/>
<protein>
    <submittedName>
        <fullName evidence="2">Uncharacterized protein</fullName>
    </submittedName>
</protein>
<dbReference type="Proteomes" id="UP000314294">
    <property type="component" value="Unassembled WGS sequence"/>
</dbReference>
<reference evidence="2 3" key="1">
    <citation type="submission" date="2019-03" db="EMBL/GenBank/DDBJ databases">
        <title>First draft genome of Liparis tanakae, snailfish: a comprehensive survey of snailfish specific genes.</title>
        <authorList>
            <person name="Kim W."/>
            <person name="Song I."/>
            <person name="Jeong J.-H."/>
            <person name="Kim D."/>
            <person name="Kim S."/>
            <person name="Ryu S."/>
            <person name="Song J.Y."/>
            <person name="Lee S.K."/>
        </authorList>
    </citation>
    <scope>NUCLEOTIDE SEQUENCE [LARGE SCALE GENOMIC DNA]</scope>
    <source>
        <tissue evidence="2">Muscle</tissue>
    </source>
</reference>
<sequence>METTSSSAVTLDTAARLNTATDRQSTTHSPSVPTHISPRKPSRGPLKRPQTINKILFLNLTFDISKPEAVSNRLKKHTVSRLDTAAESGRLEIRPSNFQVLKMRRGKWSRREVQEDRRGRRHEERTGNNI</sequence>
<name>A0A4Z2IAB1_9TELE</name>
<evidence type="ECO:0000313" key="2">
    <source>
        <dbReference type="EMBL" id="TNN74897.1"/>
    </source>
</evidence>
<dbReference type="EMBL" id="SRLO01000109">
    <property type="protein sequence ID" value="TNN74897.1"/>
    <property type="molecule type" value="Genomic_DNA"/>
</dbReference>
<evidence type="ECO:0000256" key="1">
    <source>
        <dbReference type="SAM" id="MobiDB-lite"/>
    </source>
</evidence>
<feature type="compositionally biased region" description="Basic residues" evidence="1">
    <location>
        <begin position="37"/>
        <end position="46"/>
    </location>
</feature>
<feature type="region of interest" description="Disordered" evidence="1">
    <location>
        <begin position="104"/>
        <end position="130"/>
    </location>
</feature>
<feature type="compositionally biased region" description="Polar residues" evidence="1">
    <location>
        <begin position="1"/>
        <end position="34"/>
    </location>
</feature>
<evidence type="ECO:0000313" key="3">
    <source>
        <dbReference type="Proteomes" id="UP000314294"/>
    </source>
</evidence>
<proteinExistence type="predicted"/>
<keyword evidence="3" id="KW-1185">Reference proteome</keyword>
<feature type="region of interest" description="Disordered" evidence="1">
    <location>
        <begin position="1"/>
        <end position="50"/>
    </location>
</feature>
<organism evidence="2 3">
    <name type="scientific">Liparis tanakae</name>
    <name type="common">Tanaka's snailfish</name>
    <dbReference type="NCBI Taxonomy" id="230148"/>
    <lineage>
        <taxon>Eukaryota</taxon>
        <taxon>Metazoa</taxon>
        <taxon>Chordata</taxon>
        <taxon>Craniata</taxon>
        <taxon>Vertebrata</taxon>
        <taxon>Euteleostomi</taxon>
        <taxon>Actinopterygii</taxon>
        <taxon>Neopterygii</taxon>
        <taxon>Teleostei</taxon>
        <taxon>Neoteleostei</taxon>
        <taxon>Acanthomorphata</taxon>
        <taxon>Eupercaria</taxon>
        <taxon>Perciformes</taxon>
        <taxon>Cottioidei</taxon>
        <taxon>Cottales</taxon>
        <taxon>Liparidae</taxon>
        <taxon>Liparis</taxon>
    </lineage>
</organism>
<gene>
    <name evidence="2" type="ORF">EYF80_014815</name>
</gene>